<feature type="compositionally biased region" description="Basic and acidic residues" evidence="1">
    <location>
        <begin position="1663"/>
        <end position="1680"/>
    </location>
</feature>
<feature type="compositionally biased region" description="Low complexity" evidence="1">
    <location>
        <begin position="151"/>
        <end position="170"/>
    </location>
</feature>
<feature type="compositionally biased region" description="Basic and acidic residues" evidence="1">
    <location>
        <begin position="832"/>
        <end position="858"/>
    </location>
</feature>
<feature type="compositionally biased region" description="Polar residues" evidence="1">
    <location>
        <begin position="769"/>
        <end position="780"/>
    </location>
</feature>
<dbReference type="PANTHER" id="PTHR34805">
    <property type="entry name" value="PROTEIN MODIFIER OF SNC1 1"/>
    <property type="match status" value="1"/>
</dbReference>
<evidence type="ECO:0000313" key="2">
    <source>
        <dbReference type="EMBL" id="KAG6683715.1"/>
    </source>
</evidence>
<feature type="region of interest" description="Disordered" evidence="1">
    <location>
        <begin position="698"/>
        <end position="720"/>
    </location>
</feature>
<feature type="region of interest" description="Disordered" evidence="1">
    <location>
        <begin position="1085"/>
        <end position="1106"/>
    </location>
</feature>
<feature type="compositionally biased region" description="Polar residues" evidence="1">
    <location>
        <begin position="1421"/>
        <end position="1460"/>
    </location>
</feature>
<feature type="region of interest" description="Disordered" evidence="1">
    <location>
        <begin position="431"/>
        <end position="469"/>
    </location>
</feature>
<feature type="compositionally biased region" description="Basic and acidic residues" evidence="1">
    <location>
        <begin position="295"/>
        <end position="311"/>
    </location>
</feature>
<feature type="compositionally biased region" description="Low complexity" evidence="1">
    <location>
        <begin position="223"/>
        <end position="236"/>
    </location>
</feature>
<feature type="compositionally biased region" description="Polar residues" evidence="1">
    <location>
        <begin position="1288"/>
        <end position="1299"/>
    </location>
</feature>
<feature type="compositionally biased region" description="Basic and acidic residues" evidence="1">
    <location>
        <begin position="1696"/>
        <end position="1705"/>
    </location>
</feature>
<feature type="region of interest" description="Disordered" evidence="1">
    <location>
        <begin position="1274"/>
        <end position="1705"/>
    </location>
</feature>
<dbReference type="EMBL" id="CM031836">
    <property type="protein sequence ID" value="KAG6683715.1"/>
    <property type="molecule type" value="Genomic_DNA"/>
</dbReference>
<evidence type="ECO:0000313" key="3">
    <source>
        <dbReference type="Proteomes" id="UP000811246"/>
    </source>
</evidence>
<proteinExistence type="predicted"/>
<feature type="region of interest" description="Disordered" evidence="1">
    <location>
        <begin position="751"/>
        <end position="927"/>
    </location>
</feature>
<dbReference type="InterPro" id="IPR038808">
    <property type="entry name" value="MOS1-like"/>
</dbReference>
<feature type="compositionally biased region" description="Polar residues" evidence="1">
    <location>
        <begin position="208"/>
        <end position="222"/>
    </location>
</feature>
<feature type="compositionally biased region" description="Polar residues" evidence="1">
    <location>
        <begin position="1164"/>
        <end position="1179"/>
    </location>
</feature>
<feature type="compositionally biased region" description="Gly residues" evidence="1">
    <location>
        <begin position="1686"/>
        <end position="1695"/>
    </location>
</feature>
<dbReference type="PANTHER" id="PTHR34805:SF1">
    <property type="entry name" value="PROTEIN MODIFIER OF SNC1 1"/>
    <property type="match status" value="1"/>
</dbReference>
<feature type="compositionally biased region" description="Polar residues" evidence="1">
    <location>
        <begin position="1469"/>
        <end position="1492"/>
    </location>
</feature>
<name>A0A922DG46_CARIL</name>
<accession>A0A922DG46</accession>
<feature type="compositionally biased region" description="Basic residues" evidence="1">
    <location>
        <begin position="1089"/>
        <end position="1101"/>
    </location>
</feature>
<feature type="compositionally biased region" description="Polar residues" evidence="1">
    <location>
        <begin position="623"/>
        <end position="642"/>
    </location>
</feature>
<gene>
    <name evidence="2" type="ORF">I3842_12G027800</name>
</gene>
<evidence type="ECO:0000256" key="1">
    <source>
        <dbReference type="SAM" id="MobiDB-lite"/>
    </source>
</evidence>
<feature type="compositionally biased region" description="Basic and acidic residues" evidence="1">
    <location>
        <begin position="457"/>
        <end position="466"/>
    </location>
</feature>
<dbReference type="GO" id="GO:0040029">
    <property type="term" value="P:epigenetic regulation of gene expression"/>
    <property type="evidence" value="ECO:0007669"/>
    <property type="project" value="TreeGrafter"/>
</dbReference>
<feature type="region of interest" description="Disordered" evidence="1">
    <location>
        <begin position="1164"/>
        <end position="1189"/>
    </location>
</feature>
<feature type="region of interest" description="Disordered" evidence="1">
    <location>
        <begin position="604"/>
        <end position="653"/>
    </location>
</feature>
<feature type="region of interest" description="Disordered" evidence="1">
    <location>
        <begin position="148"/>
        <end position="360"/>
    </location>
</feature>
<feature type="compositionally biased region" description="Basic and acidic residues" evidence="1">
    <location>
        <begin position="1372"/>
        <end position="1383"/>
    </location>
</feature>
<reference evidence="2" key="1">
    <citation type="submission" date="2021-01" db="EMBL/GenBank/DDBJ databases">
        <authorList>
            <person name="Lovell J.T."/>
            <person name="Bentley N."/>
            <person name="Bhattarai G."/>
            <person name="Jenkins J.W."/>
            <person name="Sreedasyam A."/>
            <person name="Alarcon Y."/>
            <person name="Bock C."/>
            <person name="Boston L."/>
            <person name="Carlson J."/>
            <person name="Cervantes K."/>
            <person name="Clermont K."/>
            <person name="Krom N."/>
            <person name="Kubenka K."/>
            <person name="Mamidi S."/>
            <person name="Mattison C."/>
            <person name="Monteros M."/>
            <person name="Pisani C."/>
            <person name="Plott C."/>
            <person name="Rajasekar S."/>
            <person name="Rhein H.S."/>
            <person name="Rohla C."/>
            <person name="Song M."/>
            <person name="Hilaire R.S."/>
            <person name="Shu S."/>
            <person name="Wells L."/>
            <person name="Wang X."/>
            <person name="Webber J."/>
            <person name="Heerema R.J."/>
            <person name="Klein P."/>
            <person name="Conner P."/>
            <person name="Grauke L."/>
            <person name="Grimwood J."/>
            <person name="Schmutz J."/>
            <person name="Randall J.J."/>
        </authorList>
    </citation>
    <scope>NUCLEOTIDE SEQUENCE</scope>
    <source>
        <tissue evidence="2">Leaf</tissue>
    </source>
</reference>
<comment type="caution">
    <text evidence="2">The sequence shown here is derived from an EMBL/GenBank/DDBJ whole genome shotgun (WGS) entry which is preliminary data.</text>
</comment>
<protein>
    <submittedName>
        <fullName evidence="2">Uncharacterized protein</fullName>
    </submittedName>
</protein>
<organism evidence="2 3">
    <name type="scientific">Carya illinoinensis</name>
    <name type="common">Pecan</name>
    <dbReference type="NCBI Taxonomy" id="32201"/>
    <lineage>
        <taxon>Eukaryota</taxon>
        <taxon>Viridiplantae</taxon>
        <taxon>Streptophyta</taxon>
        <taxon>Embryophyta</taxon>
        <taxon>Tracheophyta</taxon>
        <taxon>Spermatophyta</taxon>
        <taxon>Magnoliopsida</taxon>
        <taxon>eudicotyledons</taxon>
        <taxon>Gunneridae</taxon>
        <taxon>Pentapetalae</taxon>
        <taxon>rosids</taxon>
        <taxon>fabids</taxon>
        <taxon>Fagales</taxon>
        <taxon>Juglandaceae</taxon>
        <taxon>Carya</taxon>
    </lineage>
</organism>
<feature type="compositionally biased region" description="Polar residues" evidence="1">
    <location>
        <begin position="915"/>
        <end position="927"/>
    </location>
</feature>
<dbReference type="Proteomes" id="UP000811246">
    <property type="component" value="Chromosome 12"/>
</dbReference>
<feature type="compositionally biased region" description="Polar residues" evidence="1">
    <location>
        <begin position="1338"/>
        <end position="1357"/>
    </location>
</feature>
<feature type="compositionally biased region" description="Basic and acidic residues" evidence="1">
    <location>
        <begin position="873"/>
        <end position="893"/>
    </location>
</feature>
<sequence length="1705" mass="186071">MILRRQVDYDIEYVQRREKVGFFFYQKRWHDSFRESCCSKTHKLTKSKVRKSWLGPKCGNCSQVSYTSISLGHPPFISLSLSVSVSVFLCLSVCLSVSHSFLCASVCLSGCVFYDFYVYPHNITMLLFLSLDIKCLCGASQPFTLDRGTHSWGSRSSSSTSNAWGSSTLSPRTDGGSGSPNLLSGRPSSGGSGTRPSTASSDRAHEPSVNNAWGQNSRPSSASGTLTSNQTSLTSLRPRSADNRPGSSQLSRFAEPLPENPGAWGAVGTSERLGVSAPKNDGFSLTSGDFPTLGSEKDNSGKSTESQDHSSHSRPSSSSGGVALLKERSGTSIAGDVSMNSDAKSGIANSWRRDNPPYSEDVVTSSVEKWQADPQPYPNANIPHHFEAWHGPPVTNPPSGVWFRGPPGGPPYGPPVGPGGFPIEPFPYYRPQMPPTALASPQPGPPPGGGPRGHHPKNGDLYRPHMPDSYIRPGMPIRPGFYPGPVPYEGYYGGPMGYCNSNERDGPFMGMVAGPSLYNRFPAQNAPEPNSSLGRSGGYHSTGKTMVPEHMESGHPHDTRGPYKVLLKQQNDWDGKIEEKKWEGAIVTNAAYVEKGNRPGMSSWENDWRSDYGNDEGMGSRGTVPSQEISSQTYDNQRSSSVHFKAKSPETVGNMKAIDDVSARNLESASTGLPEVTGSVSSVPNESTLIKKIEGLNAKARASDKQHNITSVPSWEDQKNIPQVHNAKANHSADEGGRGFVYSERIHASEITNPASREMGVSVGDKSLESTAASRTTISRKSIHDMQGRGGNRGQRGHNSQEVDGGQKKSRVIDSPSLVSASRFETNSNVVHVHEHHTSVEASEKSASHPRAKDDRESTPVFDPSDYQAQRPKLRELEQRAKQLREEEEERTRRQMAKAHAKLEELDRRKHSMEGPTQNAENASSDAIDNKQELNAVHPTGEGSAGRVEQFTVLSCELPQEKPKSVNKESIVHNQSVSLHQNADSADVGYGNNASHVHDGNASKQKRMGYKQKQNLEKNSNVKLISTGTNEALRHHTDAVGKVTVSVGRAANETILSCKSSLPVDSNSVAESSSLTVNATAVVESSLPQRKKNNKGGKNKHKVEAASSMATLPSLESKETNLVNASPECGKTNASDTKLDPNLVQSVTMSKDENLLLEQCSSLPTEDSHGRVNNSQWKSQHSRRMSRNPQVNRTAEKFHGDVIWAPVASHNKADADETSQKNVVEVISPSMKRDHQVQSNAKYKRAEIERYVPKPAAKEMAQQGSIQQLVASSINQTTSDERVGRADYSSSGTESSQPADSAIVKVGPGLDSRNGDGKQNKQQGKSHGSWRQRGSAEFSVQGTQDGPSSYPSRNVQKSVEHYQLLDVDSGEEPQKYSDERKNAPDGWNIPDNSESVSVTVIKDQRVVGRGKRQPFKGQKGMGTNNDLDQNKISSGETSKIDTQSSSIEMSQTHLPTTTENRGIGERSTAYWQPKSQAFVANNQQGNRTSSGRSVGAGVVWTNKKESTRQGAVPQTHLHDNRTGGLSQPHRDHDQSPSKKVDVEEPLDVGHQQAKRGRRVGSLRGRPQSPNEILVSPDEQAPETLDVRQEQRSSLGYRKSGHHNNNRVGSRGHETRGDWNSSGQDSKHHNPPVNWERERQRQTSHYEYQPVAPYNNNKSNSAEGPKDVAHNIGPRFKERSQNHSRRGGGNSYGRQGGNDRVDAEYQ</sequence>
<feature type="compositionally biased region" description="Basic and acidic residues" evidence="1">
    <location>
        <begin position="1528"/>
        <end position="1542"/>
    </location>
</feature>